<dbReference type="EMBL" id="CP023189">
    <property type="protein sequence ID" value="AXM99156.1"/>
    <property type="molecule type" value="Genomic_DNA"/>
</dbReference>
<gene>
    <name evidence="1" type="ORF">CJF59_00150</name>
    <name evidence="2" type="ORF">CJF59_11375</name>
</gene>
<evidence type="ECO:0000313" key="1">
    <source>
        <dbReference type="EMBL" id="AXM99156.1"/>
    </source>
</evidence>
<dbReference type="AlphaFoldDB" id="A0AAN1PFG3"/>
<reference evidence="1 3" key="2">
    <citation type="submission" date="2018-08" db="EMBL/GenBank/DDBJ databases">
        <title>Acetobacter oryzifermentans sp. nov., isolated from Korea traditional vinegar and reclassification of Acetobacter pasteurianus subsp. ascendens (Henneberg 1898) as Acetobacter ascendens comb. nov.</title>
        <authorList>
            <person name="Cho G.Y."/>
            <person name="Lee S.H."/>
        </authorList>
    </citation>
    <scope>NUCLEOTIDE SEQUENCE [LARGE SCALE GENOMIC DNA]</scope>
    <source>
        <strain evidence="1 3">SH</strain>
    </source>
</reference>
<name>A0AAN1PFG3_9PROT</name>
<evidence type="ECO:0000313" key="3">
    <source>
        <dbReference type="Proteomes" id="UP000256572"/>
    </source>
</evidence>
<dbReference type="RefSeq" id="WP_035351162.1">
    <property type="nucleotide sequence ID" value="NZ_CP023189.1"/>
</dbReference>
<organism evidence="1 3">
    <name type="scientific">Acetobacter pomorum</name>
    <dbReference type="NCBI Taxonomy" id="65959"/>
    <lineage>
        <taxon>Bacteria</taxon>
        <taxon>Pseudomonadati</taxon>
        <taxon>Pseudomonadota</taxon>
        <taxon>Alphaproteobacteria</taxon>
        <taxon>Acetobacterales</taxon>
        <taxon>Acetobacteraceae</taxon>
        <taxon>Acetobacter</taxon>
    </lineage>
</organism>
<accession>A0AAN1PFG3</accession>
<reference evidence="1 3" key="1">
    <citation type="submission" date="2017-09" db="EMBL/GenBank/DDBJ databases">
        <authorList>
            <person name="Kim K.H."/>
            <person name="Chun B.H."/>
            <person name="Han G.S."/>
            <person name="Hyun S.G."/>
            <person name="Jeon C.O."/>
        </authorList>
    </citation>
    <scope>NUCLEOTIDE SEQUENCE [LARGE SCALE GENOMIC DNA]</scope>
    <source>
        <strain evidence="1 3">SH</strain>
    </source>
</reference>
<dbReference type="Proteomes" id="UP000256572">
    <property type="component" value="Chromosome"/>
</dbReference>
<proteinExistence type="predicted"/>
<sequence length="65" mass="7596">MAREALNWRELDPKIRHYARCGFSIKRQSHKLNISERAIYLRRNALGIGRKKKHAAQENSSYVAS</sequence>
<dbReference type="EMBL" id="CP023189">
    <property type="protein sequence ID" value="AXN01085.1"/>
    <property type="molecule type" value="Genomic_DNA"/>
</dbReference>
<protein>
    <submittedName>
        <fullName evidence="1">Uncharacterized protein</fullName>
    </submittedName>
</protein>
<evidence type="ECO:0000313" key="2">
    <source>
        <dbReference type="EMBL" id="AXN01085.1"/>
    </source>
</evidence>